<feature type="region of interest" description="Disordered" evidence="1">
    <location>
        <begin position="157"/>
        <end position="188"/>
    </location>
</feature>
<reference evidence="3" key="1">
    <citation type="journal article" date="2023" name="Mol. Phylogenet. Evol.">
        <title>Genome-scale phylogeny and comparative genomics of the fungal order Sordariales.</title>
        <authorList>
            <person name="Hensen N."/>
            <person name="Bonometti L."/>
            <person name="Westerberg I."/>
            <person name="Brannstrom I.O."/>
            <person name="Guillou S."/>
            <person name="Cros-Aarteil S."/>
            <person name="Calhoun S."/>
            <person name="Haridas S."/>
            <person name="Kuo A."/>
            <person name="Mondo S."/>
            <person name="Pangilinan J."/>
            <person name="Riley R."/>
            <person name="LaButti K."/>
            <person name="Andreopoulos B."/>
            <person name="Lipzen A."/>
            <person name="Chen C."/>
            <person name="Yan M."/>
            <person name="Daum C."/>
            <person name="Ng V."/>
            <person name="Clum A."/>
            <person name="Steindorff A."/>
            <person name="Ohm R.A."/>
            <person name="Martin F."/>
            <person name="Silar P."/>
            <person name="Natvig D.O."/>
            <person name="Lalanne C."/>
            <person name="Gautier V."/>
            <person name="Ament-Velasquez S.L."/>
            <person name="Kruys A."/>
            <person name="Hutchinson M.I."/>
            <person name="Powell A.J."/>
            <person name="Barry K."/>
            <person name="Miller A.N."/>
            <person name="Grigoriev I.V."/>
            <person name="Debuchy R."/>
            <person name="Gladieux P."/>
            <person name="Hiltunen Thoren M."/>
            <person name="Johannesson H."/>
        </authorList>
    </citation>
    <scope>NUCLEOTIDE SEQUENCE</scope>
    <source>
        <strain evidence="3">PSN324</strain>
    </source>
</reference>
<evidence type="ECO:0008006" key="5">
    <source>
        <dbReference type="Google" id="ProtNLM"/>
    </source>
</evidence>
<accession>A0AAV9HHK7</accession>
<evidence type="ECO:0000313" key="3">
    <source>
        <dbReference type="EMBL" id="KAK4459346.1"/>
    </source>
</evidence>
<sequence>MAVSKHIRVALFGLALLFFMGRVEATDGFKFSGCISNCIKPSSCPPSKNGDLDGRCMCRAARDDFLELVLGCMNLYCRSDLRDFDDKFLEPMEDGCDDIDHDIPKSKIRAAESVGSSLLSLSSTVTLKTTLRVTATTTTASVVSSSAAEVTTTSLVNQITSSTQPTTSPPPRTSAPSGSNFIDTSPFSNPTSVGSQHQVLMSLLCLPVLVIGLVWR</sequence>
<keyword evidence="4" id="KW-1185">Reference proteome</keyword>
<proteinExistence type="predicted"/>
<reference evidence="3" key="2">
    <citation type="submission" date="2023-06" db="EMBL/GenBank/DDBJ databases">
        <authorList>
            <consortium name="Lawrence Berkeley National Laboratory"/>
            <person name="Mondo S.J."/>
            <person name="Hensen N."/>
            <person name="Bonometti L."/>
            <person name="Westerberg I."/>
            <person name="Brannstrom I.O."/>
            <person name="Guillou S."/>
            <person name="Cros-Aarteil S."/>
            <person name="Calhoun S."/>
            <person name="Haridas S."/>
            <person name="Kuo A."/>
            <person name="Pangilinan J."/>
            <person name="Riley R."/>
            <person name="Labutti K."/>
            <person name="Andreopoulos B."/>
            <person name="Lipzen A."/>
            <person name="Chen C."/>
            <person name="Yanf M."/>
            <person name="Daum C."/>
            <person name="Ng V."/>
            <person name="Clum A."/>
            <person name="Steindorff A."/>
            <person name="Ohm R."/>
            <person name="Martin F."/>
            <person name="Silar P."/>
            <person name="Natvig D."/>
            <person name="Lalanne C."/>
            <person name="Gautier V."/>
            <person name="Ament-Velasquez S.L."/>
            <person name="Kruys A."/>
            <person name="Hutchinson M.I."/>
            <person name="Powell A.J."/>
            <person name="Barry K."/>
            <person name="Miller A.N."/>
            <person name="Grigoriev I.V."/>
            <person name="Debuchy R."/>
            <person name="Gladieux P."/>
            <person name="Thoren M.H."/>
            <person name="Johannesson H."/>
        </authorList>
    </citation>
    <scope>NUCLEOTIDE SEQUENCE</scope>
    <source>
        <strain evidence="3">PSN324</strain>
    </source>
</reference>
<evidence type="ECO:0000256" key="1">
    <source>
        <dbReference type="SAM" id="MobiDB-lite"/>
    </source>
</evidence>
<gene>
    <name evidence="3" type="ORF">QBC42DRAFT_274631</name>
</gene>
<dbReference type="AlphaFoldDB" id="A0AAV9HHK7"/>
<feature type="compositionally biased region" description="Low complexity" evidence="1">
    <location>
        <begin position="157"/>
        <end position="166"/>
    </location>
</feature>
<feature type="chain" id="PRO_5043608822" description="Extracellular membrane protein CFEM domain-containing protein" evidence="2">
    <location>
        <begin position="26"/>
        <end position="216"/>
    </location>
</feature>
<dbReference type="Proteomes" id="UP001321749">
    <property type="component" value="Unassembled WGS sequence"/>
</dbReference>
<evidence type="ECO:0000256" key="2">
    <source>
        <dbReference type="SAM" id="SignalP"/>
    </source>
</evidence>
<organism evidence="3 4">
    <name type="scientific">Cladorrhinum samala</name>
    <dbReference type="NCBI Taxonomy" id="585594"/>
    <lineage>
        <taxon>Eukaryota</taxon>
        <taxon>Fungi</taxon>
        <taxon>Dikarya</taxon>
        <taxon>Ascomycota</taxon>
        <taxon>Pezizomycotina</taxon>
        <taxon>Sordariomycetes</taxon>
        <taxon>Sordariomycetidae</taxon>
        <taxon>Sordariales</taxon>
        <taxon>Podosporaceae</taxon>
        <taxon>Cladorrhinum</taxon>
    </lineage>
</organism>
<evidence type="ECO:0000313" key="4">
    <source>
        <dbReference type="Proteomes" id="UP001321749"/>
    </source>
</evidence>
<feature type="signal peptide" evidence="2">
    <location>
        <begin position="1"/>
        <end position="25"/>
    </location>
</feature>
<protein>
    <recommendedName>
        <fullName evidence="5">Extracellular membrane protein CFEM domain-containing protein</fullName>
    </recommendedName>
</protein>
<keyword evidence="2" id="KW-0732">Signal</keyword>
<name>A0AAV9HHK7_9PEZI</name>
<comment type="caution">
    <text evidence="3">The sequence shown here is derived from an EMBL/GenBank/DDBJ whole genome shotgun (WGS) entry which is preliminary data.</text>
</comment>
<dbReference type="EMBL" id="MU865039">
    <property type="protein sequence ID" value="KAK4459346.1"/>
    <property type="molecule type" value="Genomic_DNA"/>
</dbReference>
<feature type="compositionally biased region" description="Polar residues" evidence="1">
    <location>
        <begin position="178"/>
        <end position="188"/>
    </location>
</feature>